<evidence type="ECO:0008006" key="4">
    <source>
        <dbReference type="Google" id="ProtNLM"/>
    </source>
</evidence>
<reference evidence="2 3" key="1">
    <citation type="submission" date="2016-05" db="EMBL/GenBank/DDBJ databases">
        <title>Comparative analysis of secretome profiles of manganese(II)-oxidizing ascomycete fungi.</title>
        <authorList>
            <consortium name="DOE Joint Genome Institute"/>
            <person name="Zeiner C.A."/>
            <person name="Purvine S.O."/>
            <person name="Zink E.M."/>
            <person name="Wu S."/>
            <person name="Pasa-Tolic L."/>
            <person name="Chaput D.L."/>
            <person name="Haridas S."/>
            <person name="Grigoriev I.V."/>
            <person name="Santelli C.M."/>
            <person name="Hansel C.M."/>
        </authorList>
    </citation>
    <scope>NUCLEOTIDE SEQUENCE [LARGE SCALE GENOMIC DNA]</scope>
    <source>
        <strain evidence="2 3">AP3s5-JAC2a</strain>
    </source>
</reference>
<dbReference type="Proteomes" id="UP000077069">
    <property type="component" value="Unassembled WGS sequence"/>
</dbReference>
<dbReference type="GeneID" id="28767426"/>
<evidence type="ECO:0000313" key="2">
    <source>
        <dbReference type="EMBL" id="OAG11114.1"/>
    </source>
</evidence>
<proteinExistence type="predicted"/>
<accession>A0A177CUA5</accession>
<feature type="region of interest" description="Disordered" evidence="1">
    <location>
        <begin position="1"/>
        <end position="28"/>
    </location>
</feature>
<dbReference type="EMBL" id="KV441549">
    <property type="protein sequence ID" value="OAG11114.1"/>
    <property type="molecule type" value="Genomic_DNA"/>
</dbReference>
<dbReference type="RefSeq" id="XP_018041479.1">
    <property type="nucleotide sequence ID" value="XM_018183940.1"/>
</dbReference>
<keyword evidence="3" id="KW-1185">Reference proteome</keyword>
<sequence>MAPRKPCPPAVARPARTRSVPASFNYRTPTPRVAPPRPGWLHRIAKVRVTVGAAMHAQRRNVVRGLAVLACAYVARNLRAWATQEPSPLVTRWRQHPQWMHTSSSYAVLGLHPPLDPSWVPPYRIVRVAMRKQSAKWHPDNYRENGVDQATARRIWSVFASVLDHFDNFYRNPASMRARWGDHGGLLNPVDTGLPHWNNKTEGAFEALWALFVEMVHAGATPPHRQAKAPQTEAEAALYHPRTWRHVIEGLNPRRSPIPPLGIARYYTCFNNSPSYHPIIVFRRFLSMFALVPTMWSEEEKERWADWLLDVDLAPYHPMWQRFLCGWSMHDE</sequence>
<organism evidence="2 3">
    <name type="scientific">Paraphaeosphaeria sporulosa</name>
    <dbReference type="NCBI Taxonomy" id="1460663"/>
    <lineage>
        <taxon>Eukaryota</taxon>
        <taxon>Fungi</taxon>
        <taxon>Dikarya</taxon>
        <taxon>Ascomycota</taxon>
        <taxon>Pezizomycotina</taxon>
        <taxon>Dothideomycetes</taxon>
        <taxon>Pleosporomycetidae</taxon>
        <taxon>Pleosporales</taxon>
        <taxon>Massarineae</taxon>
        <taxon>Didymosphaeriaceae</taxon>
        <taxon>Paraphaeosphaeria</taxon>
    </lineage>
</organism>
<feature type="compositionally biased region" description="Pro residues" evidence="1">
    <location>
        <begin position="1"/>
        <end position="11"/>
    </location>
</feature>
<dbReference type="AlphaFoldDB" id="A0A177CUA5"/>
<evidence type="ECO:0000313" key="3">
    <source>
        <dbReference type="Proteomes" id="UP000077069"/>
    </source>
</evidence>
<protein>
    <recommendedName>
        <fullName evidence="4">J domain-containing protein</fullName>
    </recommendedName>
</protein>
<gene>
    <name evidence="2" type="ORF">CC84DRAFT_1238447</name>
</gene>
<name>A0A177CUA5_9PLEO</name>
<dbReference type="InParanoid" id="A0A177CUA5"/>
<evidence type="ECO:0000256" key="1">
    <source>
        <dbReference type="SAM" id="MobiDB-lite"/>
    </source>
</evidence>